<evidence type="ECO:0000313" key="3">
    <source>
        <dbReference type="EMBL" id="OEH75368.1"/>
    </source>
</evidence>
<dbReference type="PANTHER" id="PTHR46594">
    <property type="entry name" value="P-TYPE CATION-TRANSPORTING ATPASE"/>
    <property type="match status" value="1"/>
</dbReference>
<proteinExistence type="predicted"/>
<name>A0A1D3CVY3_9EIME</name>
<feature type="domain" description="HMA" evidence="2">
    <location>
        <begin position="3"/>
        <end position="68"/>
    </location>
</feature>
<dbReference type="InterPro" id="IPR036163">
    <property type="entry name" value="HMA_dom_sf"/>
</dbReference>
<dbReference type="AlphaFoldDB" id="A0A1D3CVY3"/>
<organism evidence="3 4">
    <name type="scientific">Cyclospora cayetanensis</name>
    <dbReference type="NCBI Taxonomy" id="88456"/>
    <lineage>
        <taxon>Eukaryota</taxon>
        <taxon>Sar</taxon>
        <taxon>Alveolata</taxon>
        <taxon>Apicomplexa</taxon>
        <taxon>Conoidasida</taxon>
        <taxon>Coccidia</taxon>
        <taxon>Eucoccidiorida</taxon>
        <taxon>Eimeriorina</taxon>
        <taxon>Eimeriidae</taxon>
        <taxon>Cyclospora</taxon>
    </lineage>
</organism>
<dbReference type="Pfam" id="PF00403">
    <property type="entry name" value="HMA"/>
    <property type="match status" value="1"/>
</dbReference>
<gene>
    <name evidence="3" type="ORF">cyc_08440</name>
</gene>
<keyword evidence="1" id="KW-0479">Metal-binding</keyword>
<reference evidence="3 4" key="1">
    <citation type="journal article" date="2016" name="BMC Genomics">
        <title>Comparative genomics reveals Cyclospora cayetanensis possesses coccidia-like metabolism and invasion components but unique surface antigens.</title>
        <authorList>
            <person name="Liu S."/>
            <person name="Wang L."/>
            <person name="Zheng H."/>
            <person name="Xu Z."/>
            <person name="Roellig D.M."/>
            <person name="Li N."/>
            <person name="Frace M.A."/>
            <person name="Tang K."/>
            <person name="Arrowood M.J."/>
            <person name="Moss D.M."/>
            <person name="Zhang L."/>
            <person name="Feng Y."/>
            <person name="Xiao L."/>
        </authorList>
    </citation>
    <scope>NUCLEOTIDE SEQUENCE [LARGE SCALE GENOMIC DNA]</scope>
    <source>
        <strain evidence="3 4">CHN_HEN01</strain>
    </source>
</reference>
<dbReference type="PANTHER" id="PTHR46594:SF4">
    <property type="entry name" value="P-TYPE CATION-TRANSPORTING ATPASE"/>
    <property type="match status" value="1"/>
</dbReference>
<accession>A0A1D3CVY3</accession>
<keyword evidence="4" id="KW-1185">Reference proteome</keyword>
<dbReference type="FunFam" id="3.30.70.100:FF:000001">
    <property type="entry name" value="ATPase copper transporting beta"/>
    <property type="match status" value="1"/>
</dbReference>
<dbReference type="VEuPathDB" id="ToxoDB:cyc_08440"/>
<protein>
    <submittedName>
        <fullName evidence="3">Copper-binding protein</fullName>
    </submittedName>
</protein>
<dbReference type="InParanoid" id="A0A1D3CVY3"/>
<evidence type="ECO:0000256" key="1">
    <source>
        <dbReference type="ARBA" id="ARBA00022723"/>
    </source>
</evidence>
<dbReference type="CDD" id="cd00371">
    <property type="entry name" value="HMA"/>
    <property type="match status" value="1"/>
</dbReference>
<dbReference type="SUPFAM" id="SSF55008">
    <property type="entry name" value="HMA, heavy metal-associated domain"/>
    <property type="match status" value="1"/>
</dbReference>
<dbReference type="GO" id="GO:0046872">
    <property type="term" value="F:metal ion binding"/>
    <property type="evidence" value="ECO:0007669"/>
    <property type="project" value="UniProtKB-KW"/>
</dbReference>
<evidence type="ECO:0000313" key="4">
    <source>
        <dbReference type="Proteomes" id="UP000095192"/>
    </source>
</evidence>
<sequence>MTHFVVLRVEGITCGGCVDTIEKALGQREGVYSARVALDEHKVSVYCAPEVTEESLIASLEELGFTASSLREGETEASDSTQKILNAFSIDKVDLRRRTSSSHGPPDAPQRCDALTHEHPQMRLKVATFQIQGQ</sequence>
<dbReference type="EMBL" id="JROU02001744">
    <property type="protein sequence ID" value="OEH75368.1"/>
    <property type="molecule type" value="Genomic_DNA"/>
</dbReference>
<dbReference type="PROSITE" id="PS01047">
    <property type="entry name" value="HMA_1"/>
    <property type="match status" value="1"/>
</dbReference>
<dbReference type="InterPro" id="IPR017969">
    <property type="entry name" value="Heavy-metal-associated_CS"/>
</dbReference>
<dbReference type="InterPro" id="IPR006121">
    <property type="entry name" value="HMA_dom"/>
</dbReference>
<comment type="caution">
    <text evidence="3">The sequence shown here is derived from an EMBL/GenBank/DDBJ whole genome shotgun (WGS) entry which is preliminary data.</text>
</comment>
<dbReference type="Proteomes" id="UP000095192">
    <property type="component" value="Unassembled WGS sequence"/>
</dbReference>
<dbReference type="Gene3D" id="3.30.70.100">
    <property type="match status" value="1"/>
</dbReference>
<evidence type="ECO:0000259" key="2">
    <source>
        <dbReference type="PROSITE" id="PS50846"/>
    </source>
</evidence>
<dbReference type="PROSITE" id="PS50846">
    <property type="entry name" value="HMA_2"/>
    <property type="match status" value="1"/>
</dbReference>